<evidence type="ECO:0000313" key="2">
    <source>
        <dbReference type="EMBL" id="SKA12261.1"/>
    </source>
</evidence>
<sequence>MNDVIRRRLGIMLAMSVLVLAGCVGPGILGGTTGSGYGQPGAGYPSQYGRQLQGAVDAVDTRYGRILLLVDDPRSGRGERREVRYDQRTRLFYQGREHAVEGLERGDVIRVEVADAGRELWARTIEVVRNVRETGYGGGYRDDGYGRDGYDDRDYDDRGYDDRYGAGPLQELSGQVAFVDERAQLISLDRVGYRNATRLRFDSRTTVEYQGRSYRPENLERGDQVRVQVRPLGNNEWLAERIRVERSAGY</sequence>
<feature type="domain" description="DUF5666" evidence="1">
    <location>
        <begin position="197"/>
        <end position="242"/>
    </location>
</feature>
<evidence type="ECO:0000259" key="1">
    <source>
        <dbReference type="Pfam" id="PF18914"/>
    </source>
</evidence>
<dbReference type="STRING" id="1122188.SAMN02745674_02034"/>
<dbReference type="RefSeq" id="WP_078758601.1">
    <property type="nucleotide sequence ID" value="NZ_FUXP01000007.1"/>
</dbReference>
<evidence type="ECO:0000313" key="3">
    <source>
        <dbReference type="Proteomes" id="UP000190061"/>
    </source>
</evidence>
<dbReference type="AlphaFoldDB" id="A0A1T4R9F8"/>
<proteinExistence type="predicted"/>
<dbReference type="PROSITE" id="PS51257">
    <property type="entry name" value="PROKAR_LIPOPROTEIN"/>
    <property type="match status" value="1"/>
</dbReference>
<accession>A0A1T4R9F8</accession>
<gene>
    <name evidence="2" type="ORF">SAMN02745674_02034</name>
</gene>
<dbReference type="Pfam" id="PF18914">
    <property type="entry name" value="DUF5666"/>
    <property type="match status" value="1"/>
</dbReference>
<protein>
    <recommendedName>
        <fullName evidence="1">DUF5666 domain-containing protein</fullName>
    </recommendedName>
</protein>
<organism evidence="2 3">
    <name type="scientific">Lysobacter spongiicola DSM 21749</name>
    <dbReference type="NCBI Taxonomy" id="1122188"/>
    <lineage>
        <taxon>Bacteria</taxon>
        <taxon>Pseudomonadati</taxon>
        <taxon>Pseudomonadota</taxon>
        <taxon>Gammaproteobacteria</taxon>
        <taxon>Lysobacterales</taxon>
        <taxon>Lysobacteraceae</taxon>
        <taxon>Novilysobacter</taxon>
    </lineage>
</organism>
<dbReference type="OrthoDB" id="6023596at2"/>
<dbReference type="EMBL" id="FUXP01000007">
    <property type="protein sequence ID" value="SKA12261.1"/>
    <property type="molecule type" value="Genomic_DNA"/>
</dbReference>
<dbReference type="InterPro" id="IPR043724">
    <property type="entry name" value="DUF5666"/>
</dbReference>
<keyword evidence="3" id="KW-1185">Reference proteome</keyword>
<name>A0A1T4R9F8_9GAMM</name>
<dbReference type="Proteomes" id="UP000190061">
    <property type="component" value="Unassembled WGS sequence"/>
</dbReference>
<reference evidence="2 3" key="1">
    <citation type="submission" date="2017-02" db="EMBL/GenBank/DDBJ databases">
        <authorList>
            <person name="Peterson S.W."/>
        </authorList>
    </citation>
    <scope>NUCLEOTIDE SEQUENCE [LARGE SCALE GENOMIC DNA]</scope>
    <source>
        <strain evidence="2 3">DSM 21749</strain>
    </source>
</reference>